<accession>A0A5K7XZB5</accession>
<evidence type="ECO:0000313" key="1">
    <source>
        <dbReference type="EMBL" id="BBO54070.1"/>
    </source>
</evidence>
<protein>
    <submittedName>
        <fullName evidence="1">Uncharacterized protein</fullName>
    </submittedName>
</protein>
<dbReference type="EMBL" id="LC506465">
    <property type="protein sequence ID" value="BBO54070.1"/>
    <property type="molecule type" value="Genomic_DNA"/>
</dbReference>
<name>A0A5K7XZB5_9VIRU</name>
<sequence length="198" mass="23329">MAQIPFYATTIRSGILSLERQDRDFKVLEHKNDHIWLNRPQRILVDDTKFMIKKFNENLPFIAYGNFTKQAATVVSELIYEMMDQKKCRPNLHYGKNRKDRAIFLDGHEIDREKLIRRMIIDVFATLSRAVGGPASWGHIVDNKLIWVMSVYISEQKDLVDQILKKWTNGHLLDKVLKSWQYKMFQEAKRSVITSSGW</sequence>
<organism evidence="1">
    <name type="scientific">Abalone asfa-like virus</name>
    <dbReference type="NCBI Taxonomy" id="2839893"/>
    <lineage>
        <taxon>Viruses</taxon>
        <taxon>Varidnaviria</taxon>
        <taxon>Bamfordvirae</taxon>
        <taxon>Nucleocytoviricota</taxon>
        <taxon>Pokkesviricetes</taxon>
        <taxon>Asfuvirales</taxon>
        <taxon>Asfarviridae</taxon>
    </lineage>
</organism>
<proteinExistence type="predicted"/>
<reference evidence="1" key="1">
    <citation type="journal article" date="2020" name="Sci. Rep.">
        <title>A novel Asfarvirus-like virus identified as a potential cause of mass mortality of abalone.</title>
        <authorList>
            <person name="Matsuyama T."/>
            <person name="Takano T."/>
            <person name="Nishiki I."/>
            <person name="Fujiwara A."/>
            <person name="Kiryu I."/>
            <person name="Inada M."/>
            <person name="Sakai T."/>
            <person name="Terashima S."/>
            <person name="Matsuura Y."/>
            <person name="Isowa K."/>
            <person name="Nakayasu C."/>
        </authorList>
    </citation>
    <scope>NUCLEOTIDE SEQUENCE</scope>
</reference>